<keyword evidence="2" id="KW-1185">Reference proteome</keyword>
<dbReference type="AlphaFoldDB" id="A0A518EZ85"/>
<evidence type="ECO:0000313" key="2">
    <source>
        <dbReference type="Proteomes" id="UP000320390"/>
    </source>
</evidence>
<sequence length="265" mass="29219">MPAGDWNDPGTKQGIYMIGPDAEYLEGAHAASGSAERLVERLERALERWGKLKEEKKYANESVPAGEAIAPPDVDAAPLALRISFRDLPRGKGDRSGRRRTKKDLKGRSWMAFTEWAWNQNWLTIEEPALLVTDSRDPVAVPAAVADAIVRRALVDNVRGQNPAWRPEDVQEATLQMRAVDVTPETIEVEYTGAARMQAGEKRYAPTLFGRAIWDRKAEAFRSLQIVAIGERAGAATFNQRGEDKAPSPMGVLLELHGCSNESGE</sequence>
<name>A0A518EZ85_9BACT</name>
<evidence type="ECO:0000313" key="1">
    <source>
        <dbReference type="EMBL" id="QDV09413.1"/>
    </source>
</evidence>
<dbReference type="Proteomes" id="UP000320390">
    <property type="component" value="Chromosome"/>
</dbReference>
<proteinExistence type="predicted"/>
<dbReference type="EMBL" id="CP036434">
    <property type="protein sequence ID" value="QDV09413.1"/>
    <property type="molecule type" value="Genomic_DNA"/>
</dbReference>
<gene>
    <name evidence="1" type="ORF">Poly30_49710</name>
</gene>
<dbReference type="OrthoDB" id="9838773at2"/>
<reference evidence="1 2" key="1">
    <citation type="submission" date="2019-02" db="EMBL/GenBank/DDBJ databases">
        <title>Deep-cultivation of Planctomycetes and their phenomic and genomic characterization uncovers novel biology.</title>
        <authorList>
            <person name="Wiegand S."/>
            <person name="Jogler M."/>
            <person name="Boedeker C."/>
            <person name="Pinto D."/>
            <person name="Vollmers J."/>
            <person name="Rivas-Marin E."/>
            <person name="Kohn T."/>
            <person name="Peeters S.H."/>
            <person name="Heuer A."/>
            <person name="Rast P."/>
            <person name="Oberbeckmann S."/>
            <person name="Bunk B."/>
            <person name="Jeske O."/>
            <person name="Meyerdierks A."/>
            <person name="Storesund J.E."/>
            <person name="Kallscheuer N."/>
            <person name="Luecker S."/>
            <person name="Lage O.M."/>
            <person name="Pohl T."/>
            <person name="Merkel B.J."/>
            <person name="Hornburger P."/>
            <person name="Mueller R.-W."/>
            <person name="Bruemmer F."/>
            <person name="Labrenz M."/>
            <person name="Spormann A.M."/>
            <person name="Op den Camp H."/>
            <person name="Overmann J."/>
            <person name="Amann R."/>
            <person name="Jetten M.S.M."/>
            <person name="Mascher T."/>
            <person name="Medema M.H."/>
            <person name="Devos D.P."/>
            <person name="Kaster A.-K."/>
            <person name="Ovreas L."/>
            <person name="Rohde M."/>
            <person name="Galperin M.Y."/>
            <person name="Jogler C."/>
        </authorList>
    </citation>
    <scope>NUCLEOTIDE SEQUENCE [LARGE SCALE GENOMIC DNA]</scope>
    <source>
        <strain evidence="1 2">Poly30</strain>
    </source>
</reference>
<accession>A0A518EZ85</accession>
<protein>
    <submittedName>
        <fullName evidence="1">Uncharacterized protein</fullName>
    </submittedName>
</protein>
<organism evidence="1 2">
    <name type="scientific">Saltatorellus ferox</name>
    <dbReference type="NCBI Taxonomy" id="2528018"/>
    <lineage>
        <taxon>Bacteria</taxon>
        <taxon>Pseudomonadati</taxon>
        <taxon>Planctomycetota</taxon>
        <taxon>Planctomycetia</taxon>
        <taxon>Planctomycetia incertae sedis</taxon>
        <taxon>Saltatorellus</taxon>
    </lineage>
</organism>
<dbReference type="RefSeq" id="WP_145203724.1">
    <property type="nucleotide sequence ID" value="NZ_CP036434.1"/>
</dbReference>